<evidence type="ECO:0000256" key="5">
    <source>
        <dbReference type="ARBA" id="ARBA00023163"/>
    </source>
</evidence>
<dbReference type="CDD" id="cd00609">
    <property type="entry name" value="AAT_like"/>
    <property type="match status" value="1"/>
</dbReference>
<evidence type="ECO:0000256" key="4">
    <source>
        <dbReference type="ARBA" id="ARBA00023125"/>
    </source>
</evidence>
<feature type="domain" description="HTH gntR-type" evidence="6">
    <location>
        <begin position="25"/>
        <end position="93"/>
    </location>
</feature>
<dbReference type="Proteomes" id="UP000196573">
    <property type="component" value="Unassembled WGS sequence"/>
</dbReference>
<dbReference type="GO" id="GO:0003700">
    <property type="term" value="F:DNA-binding transcription factor activity"/>
    <property type="evidence" value="ECO:0007669"/>
    <property type="project" value="InterPro"/>
</dbReference>
<dbReference type="RefSeq" id="WP_087112239.1">
    <property type="nucleotide sequence ID" value="NZ_CBCSCN010000011.1"/>
</dbReference>
<evidence type="ECO:0000313" key="8">
    <source>
        <dbReference type="Proteomes" id="UP000196573"/>
    </source>
</evidence>
<protein>
    <submittedName>
        <fullName evidence="7">Putative HTH-type transcriptional regulator YjiR</fullName>
    </submittedName>
</protein>
<dbReference type="PROSITE" id="PS50949">
    <property type="entry name" value="HTH_GNTR"/>
    <property type="match status" value="1"/>
</dbReference>
<dbReference type="InterPro" id="IPR015421">
    <property type="entry name" value="PyrdxlP-dep_Trfase_major"/>
</dbReference>
<keyword evidence="8" id="KW-1185">Reference proteome</keyword>
<name>A0A1X7ANA8_9GAMM</name>
<keyword evidence="5" id="KW-0804">Transcription</keyword>
<reference evidence="7 8" key="1">
    <citation type="submission" date="2017-03" db="EMBL/GenBank/DDBJ databases">
        <authorList>
            <person name="Afonso C.L."/>
            <person name="Miller P.J."/>
            <person name="Scott M.A."/>
            <person name="Spackman E."/>
            <person name="Goraichik I."/>
            <person name="Dimitrov K.M."/>
            <person name="Suarez D.L."/>
            <person name="Swayne D.E."/>
        </authorList>
    </citation>
    <scope>NUCLEOTIDE SEQUENCE [LARGE SCALE GENOMIC DNA]</scope>
    <source>
        <strain evidence="7">SB41UT1</strain>
    </source>
</reference>
<evidence type="ECO:0000313" key="7">
    <source>
        <dbReference type="EMBL" id="SMA49784.1"/>
    </source>
</evidence>
<dbReference type="PANTHER" id="PTHR46577">
    <property type="entry name" value="HTH-TYPE TRANSCRIPTIONAL REGULATORY PROTEIN GABR"/>
    <property type="match status" value="1"/>
</dbReference>
<dbReference type="CDD" id="cd07377">
    <property type="entry name" value="WHTH_GntR"/>
    <property type="match status" value="1"/>
</dbReference>
<evidence type="ECO:0000259" key="6">
    <source>
        <dbReference type="PROSITE" id="PS50949"/>
    </source>
</evidence>
<dbReference type="InterPro" id="IPR000524">
    <property type="entry name" value="Tscrpt_reg_HTH_GntR"/>
</dbReference>
<dbReference type="PANTHER" id="PTHR46577:SF1">
    <property type="entry name" value="HTH-TYPE TRANSCRIPTIONAL REGULATORY PROTEIN GABR"/>
    <property type="match status" value="1"/>
</dbReference>
<dbReference type="GO" id="GO:0003677">
    <property type="term" value="F:DNA binding"/>
    <property type="evidence" value="ECO:0007669"/>
    <property type="project" value="UniProtKB-KW"/>
</dbReference>
<dbReference type="SUPFAM" id="SSF46785">
    <property type="entry name" value="Winged helix' DNA-binding domain"/>
    <property type="match status" value="1"/>
</dbReference>
<dbReference type="Pfam" id="PF00155">
    <property type="entry name" value="Aminotran_1_2"/>
    <property type="match status" value="1"/>
</dbReference>
<comment type="similarity">
    <text evidence="1">In the C-terminal section; belongs to the class-I pyridoxal-phosphate-dependent aminotransferase family.</text>
</comment>
<dbReference type="AlphaFoldDB" id="A0A1X7ANA8"/>
<gene>
    <name evidence="7" type="primary">yjiR</name>
    <name evidence="7" type="ORF">EHSB41UT_03573</name>
</gene>
<evidence type="ECO:0000256" key="2">
    <source>
        <dbReference type="ARBA" id="ARBA00022898"/>
    </source>
</evidence>
<sequence length="476" mass="52822">MTITTKALCSALQSTSATLAEQESLPRYRCIAKAVEQLMSTGVLSPGQKLPTHRALADVLSTTVGTVTRAYADCERRGLVEARVGSGTFIRSHGMPQWFFAAPEPEEGDSQEIDFGYNLPPAINREVMLQDAMNHLAADPAALNALLLYQPPEGIPEHRQVIVDWLQGHGFKLDADRLRFTSGAQNAMQLVLSTFCREGDCLLVEKMTYPGLINLARQQRLTLKPVDMDDEGLIPEALDNACRQYHPRFIYGTPTLQNPTVANMGRERRQQILEVCRRHDVIFIEDEVNGLQPASRTEPMVNLDPEQVIFIGALSKNLAPGLRVGFVQVPKAMTRRLTMTIQNQCWMVSPLLTGLACELIRRGHADQTLSAVRTEMQARFRLAGDILQGQTFKAEEGCFHLWLTLPEHWPLSAFLSACEERGVKVKSGELFVPPGYPVPPAVRIAMSAPRFRRDVETGLKIVAEILASEPELTDSA</sequence>
<keyword evidence="3" id="KW-0805">Transcription regulation</keyword>
<dbReference type="OrthoDB" id="9804020at2"/>
<dbReference type="SMART" id="SM00345">
    <property type="entry name" value="HTH_GNTR"/>
    <property type="match status" value="1"/>
</dbReference>
<dbReference type="InterPro" id="IPR036390">
    <property type="entry name" value="WH_DNA-bd_sf"/>
</dbReference>
<keyword evidence="2" id="KW-0663">Pyridoxal phosphate</keyword>
<dbReference type="InterPro" id="IPR051446">
    <property type="entry name" value="HTH_trans_reg/aminotransferase"/>
</dbReference>
<proteinExistence type="inferred from homology"/>
<dbReference type="InterPro" id="IPR015424">
    <property type="entry name" value="PyrdxlP-dep_Trfase"/>
</dbReference>
<dbReference type="InterPro" id="IPR004839">
    <property type="entry name" value="Aminotransferase_I/II_large"/>
</dbReference>
<dbReference type="Gene3D" id="1.10.10.10">
    <property type="entry name" value="Winged helix-like DNA-binding domain superfamily/Winged helix DNA-binding domain"/>
    <property type="match status" value="1"/>
</dbReference>
<dbReference type="EMBL" id="FWPT01000009">
    <property type="protein sequence ID" value="SMA49784.1"/>
    <property type="molecule type" value="Genomic_DNA"/>
</dbReference>
<dbReference type="Gene3D" id="3.40.640.10">
    <property type="entry name" value="Type I PLP-dependent aspartate aminotransferase-like (Major domain)"/>
    <property type="match status" value="1"/>
</dbReference>
<evidence type="ECO:0000256" key="3">
    <source>
        <dbReference type="ARBA" id="ARBA00023015"/>
    </source>
</evidence>
<accession>A0A1X7ANA8</accession>
<keyword evidence="4" id="KW-0238">DNA-binding</keyword>
<dbReference type="Gene3D" id="3.90.1150.10">
    <property type="entry name" value="Aspartate Aminotransferase, domain 1"/>
    <property type="match status" value="1"/>
</dbReference>
<dbReference type="GO" id="GO:0030170">
    <property type="term" value="F:pyridoxal phosphate binding"/>
    <property type="evidence" value="ECO:0007669"/>
    <property type="project" value="InterPro"/>
</dbReference>
<dbReference type="InterPro" id="IPR015422">
    <property type="entry name" value="PyrdxlP-dep_Trfase_small"/>
</dbReference>
<dbReference type="SUPFAM" id="SSF53383">
    <property type="entry name" value="PLP-dependent transferases"/>
    <property type="match status" value="1"/>
</dbReference>
<organism evidence="7 8">
    <name type="scientific">Parendozoicomonas haliclonae</name>
    <dbReference type="NCBI Taxonomy" id="1960125"/>
    <lineage>
        <taxon>Bacteria</taxon>
        <taxon>Pseudomonadati</taxon>
        <taxon>Pseudomonadota</taxon>
        <taxon>Gammaproteobacteria</taxon>
        <taxon>Oceanospirillales</taxon>
        <taxon>Endozoicomonadaceae</taxon>
        <taxon>Parendozoicomonas</taxon>
    </lineage>
</organism>
<evidence type="ECO:0000256" key="1">
    <source>
        <dbReference type="ARBA" id="ARBA00005384"/>
    </source>
</evidence>
<dbReference type="InterPro" id="IPR036388">
    <property type="entry name" value="WH-like_DNA-bd_sf"/>
</dbReference>
<dbReference type="Pfam" id="PF00392">
    <property type="entry name" value="GntR"/>
    <property type="match status" value="1"/>
</dbReference>